<dbReference type="PROSITE" id="PS00292">
    <property type="entry name" value="CYCLINS"/>
    <property type="match status" value="1"/>
</dbReference>
<dbReference type="Proteomes" id="UP001206925">
    <property type="component" value="Unassembled WGS sequence"/>
</dbReference>
<dbReference type="PANTHER" id="PTHR10177">
    <property type="entry name" value="CYCLINS"/>
    <property type="match status" value="1"/>
</dbReference>
<dbReference type="GO" id="GO:0010332">
    <property type="term" value="P:response to gamma radiation"/>
    <property type="evidence" value="ECO:0007669"/>
    <property type="project" value="UniProtKB-ARBA"/>
</dbReference>
<dbReference type="InterPro" id="IPR039361">
    <property type="entry name" value="Cyclin"/>
</dbReference>
<gene>
    <name evidence="11" type="ORF">M8C21_026642</name>
</gene>
<feature type="domain" description="Cyclin-like" evidence="9">
    <location>
        <begin position="320"/>
        <end position="407"/>
    </location>
</feature>
<dbReference type="InterPro" id="IPR036915">
    <property type="entry name" value="Cyclin-like_sf"/>
</dbReference>
<proteinExistence type="inferred from homology"/>
<evidence type="ECO:0000256" key="6">
    <source>
        <dbReference type="ARBA" id="ARBA00065123"/>
    </source>
</evidence>
<dbReference type="PIRSF" id="PIRSF001771">
    <property type="entry name" value="Cyclin_A_B_D_E"/>
    <property type="match status" value="1"/>
</dbReference>
<evidence type="ECO:0000259" key="10">
    <source>
        <dbReference type="SMART" id="SM01332"/>
    </source>
</evidence>
<evidence type="ECO:0000256" key="5">
    <source>
        <dbReference type="ARBA" id="ARBA00059307"/>
    </source>
</evidence>
<dbReference type="InterPro" id="IPR004367">
    <property type="entry name" value="Cyclin_C-dom"/>
</dbReference>
<dbReference type="GO" id="GO:0051301">
    <property type="term" value="P:cell division"/>
    <property type="evidence" value="ECO:0007669"/>
    <property type="project" value="UniProtKB-KW"/>
</dbReference>
<dbReference type="Pfam" id="PF02984">
    <property type="entry name" value="Cyclin_C"/>
    <property type="match status" value="1"/>
</dbReference>
<sequence length="449" mass="50369">MGSRHHLLQEQNRGDQAIGVMKQKAAAVPAAVQNKSRRALGDIGNMVTLRPLDGKQLPAITRPVTRSFCAQLLANAQKDAAEKKKKPLTMDVDNNRAVAKKKAAVKPKAQPVPDNATVIEISPDTKERQKPESSLSKRNKKPQSSLTSTLTARSKAACGLNYKAKAKNIIDIDAGDVDNELAAVEYVEDIYQFYKLVENETRVHDYIHSQPEINDKMRAILVDWLIEVHNKFELTNETLYLTINIVDRFLAAETVARRELQCVGMSAMLIASKYEEIWAPEVNDLVQISDRAYEHRHVLVMEKRILGRLEWNLTVPTPYVFLVRFIKAAAAPPETSVQMENMVYFYAELGIMNYEVVIRFCPSMVAAAAVYAARATMNMSQVWHETLEMHTGFTEAEVMECAKRMAVCHSMAVTDEKRKVIYRKYSNVSKGAVALYPPAKDLLTAALST</sequence>
<dbReference type="Gene3D" id="1.10.472.10">
    <property type="entry name" value="Cyclin-like"/>
    <property type="match status" value="2"/>
</dbReference>
<dbReference type="InterPro" id="IPR048258">
    <property type="entry name" value="Cyclins_cyclin-box"/>
</dbReference>
<keyword evidence="12" id="KW-1185">Reference proteome</keyword>
<feature type="compositionally biased region" description="Polar residues" evidence="8">
    <location>
        <begin position="132"/>
        <end position="148"/>
    </location>
</feature>
<comment type="similarity">
    <text evidence="1">Belongs to the cyclin family. Cyclin AB subfamily.</text>
</comment>
<dbReference type="GO" id="GO:0044772">
    <property type="term" value="P:mitotic cell cycle phase transition"/>
    <property type="evidence" value="ECO:0007669"/>
    <property type="project" value="InterPro"/>
</dbReference>
<dbReference type="Pfam" id="PF00134">
    <property type="entry name" value="Cyclin_N"/>
    <property type="match status" value="1"/>
</dbReference>
<dbReference type="EMBL" id="JAMZMK010008639">
    <property type="protein sequence ID" value="KAI7739307.1"/>
    <property type="molecule type" value="Genomic_DNA"/>
</dbReference>
<protein>
    <recommendedName>
        <fullName evidence="13">Cyclin N-terminal domain-containing protein</fullName>
    </recommendedName>
</protein>
<feature type="region of interest" description="Disordered" evidence="8">
    <location>
        <begin position="100"/>
        <end position="148"/>
    </location>
</feature>
<dbReference type="AlphaFoldDB" id="A0AAD5CCE7"/>
<dbReference type="GO" id="GO:0016538">
    <property type="term" value="F:cyclin-dependent protein serine/threonine kinase regulator activity"/>
    <property type="evidence" value="ECO:0007669"/>
    <property type="project" value="InterPro"/>
</dbReference>
<name>A0AAD5CCE7_AMBAR</name>
<comment type="subunit">
    <text evidence="6">Interacts with the CDC2 and CDK2 protein kinases to form a serine/threonine kinase holoenzyme complex. The cyclin subunit imparts substrate specificity to the complex.</text>
</comment>
<dbReference type="FunFam" id="1.10.472.10:FF:000032">
    <property type="entry name" value="G2/mitotic-specific cyclin-1"/>
    <property type="match status" value="1"/>
</dbReference>
<dbReference type="InterPro" id="IPR006671">
    <property type="entry name" value="Cyclin_N"/>
</dbReference>
<evidence type="ECO:0000313" key="12">
    <source>
        <dbReference type="Proteomes" id="UP001206925"/>
    </source>
</evidence>
<accession>A0AAD5CCE7</accession>
<keyword evidence="4" id="KW-0131">Cell cycle</keyword>
<dbReference type="CDD" id="cd20567">
    <property type="entry name" value="CYCLIN_AtCycB-like_rpt1"/>
    <property type="match status" value="1"/>
</dbReference>
<dbReference type="FunFam" id="1.10.472.10:FF:000001">
    <property type="entry name" value="G2/mitotic-specific cyclin"/>
    <property type="match status" value="1"/>
</dbReference>
<reference evidence="11" key="1">
    <citation type="submission" date="2022-06" db="EMBL/GenBank/DDBJ databases">
        <title>Uncovering the hologenomic basis of an extraordinary plant invasion.</title>
        <authorList>
            <person name="Bieker V.C."/>
            <person name="Martin M.D."/>
            <person name="Gilbert T."/>
            <person name="Hodgins K."/>
            <person name="Battlay P."/>
            <person name="Petersen B."/>
            <person name="Wilson J."/>
        </authorList>
    </citation>
    <scope>NUCLEOTIDE SEQUENCE</scope>
    <source>
        <strain evidence="11">AA19_3_7</strain>
        <tissue evidence="11">Leaf</tissue>
    </source>
</reference>
<evidence type="ECO:0000256" key="3">
    <source>
        <dbReference type="ARBA" id="ARBA00023127"/>
    </source>
</evidence>
<dbReference type="SMART" id="SM00385">
    <property type="entry name" value="CYCLIN"/>
    <property type="match status" value="2"/>
</dbReference>
<evidence type="ECO:0000256" key="8">
    <source>
        <dbReference type="SAM" id="MobiDB-lite"/>
    </source>
</evidence>
<feature type="domain" description="Cyclin C-terminal" evidence="10">
    <location>
        <begin position="316"/>
        <end position="439"/>
    </location>
</feature>
<comment type="caution">
    <text evidence="11">The sequence shown here is derived from an EMBL/GenBank/DDBJ whole genome shotgun (WGS) entry which is preliminary data.</text>
</comment>
<keyword evidence="3 7" id="KW-0195">Cyclin</keyword>
<dbReference type="SUPFAM" id="SSF47954">
    <property type="entry name" value="Cyclin-like"/>
    <property type="match status" value="2"/>
</dbReference>
<organism evidence="11 12">
    <name type="scientific">Ambrosia artemisiifolia</name>
    <name type="common">Common ragweed</name>
    <dbReference type="NCBI Taxonomy" id="4212"/>
    <lineage>
        <taxon>Eukaryota</taxon>
        <taxon>Viridiplantae</taxon>
        <taxon>Streptophyta</taxon>
        <taxon>Embryophyta</taxon>
        <taxon>Tracheophyta</taxon>
        <taxon>Spermatophyta</taxon>
        <taxon>Magnoliopsida</taxon>
        <taxon>eudicotyledons</taxon>
        <taxon>Gunneridae</taxon>
        <taxon>Pentapetalae</taxon>
        <taxon>asterids</taxon>
        <taxon>campanulids</taxon>
        <taxon>Asterales</taxon>
        <taxon>Asteraceae</taxon>
        <taxon>Asteroideae</taxon>
        <taxon>Heliantheae alliance</taxon>
        <taxon>Heliantheae</taxon>
        <taxon>Ambrosia</taxon>
    </lineage>
</organism>
<keyword evidence="2" id="KW-0132">Cell division</keyword>
<feature type="domain" description="Cyclin-like" evidence="9">
    <location>
        <begin position="223"/>
        <end position="307"/>
    </location>
</feature>
<evidence type="ECO:0000313" key="11">
    <source>
        <dbReference type="EMBL" id="KAI7739307.1"/>
    </source>
</evidence>
<evidence type="ECO:0000259" key="9">
    <source>
        <dbReference type="SMART" id="SM00385"/>
    </source>
</evidence>
<evidence type="ECO:0008006" key="13">
    <source>
        <dbReference type="Google" id="ProtNLM"/>
    </source>
</evidence>
<dbReference type="InterPro" id="IPR046965">
    <property type="entry name" value="Cyclin_A/B-like"/>
</dbReference>
<evidence type="ECO:0000256" key="4">
    <source>
        <dbReference type="ARBA" id="ARBA00023306"/>
    </source>
</evidence>
<evidence type="ECO:0000256" key="1">
    <source>
        <dbReference type="ARBA" id="ARBA00006955"/>
    </source>
</evidence>
<evidence type="ECO:0000256" key="2">
    <source>
        <dbReference type="ARBA" id="ARBA00022618"/>
    </source>
</evidence>
<comment type="function">
    <text evidence="5">Essential for the control of the cell cycle at the G2/M (mitosis) transition. G2/M cyclins accumulate steadily during G2 and are abruptly destroyed at mitosis.</text>
</comment>
<dbReference type="InterPro" id="IPR013763">
    <property type="entry name" value="Cyclin-like_dom"/>
</dbReference>
<evidence type="ECO:0000256" key="7">
    <source>
        <dbReference type="RuleBase" id="RU000383"/>
    </source>
</evidence>
<dbReference type="SMART" id="SM01332">
    <property type="entry name" value="Cyclin_C"/>
    <property type="match status" value="1"/>
</dbReference>